<keyword evidence="2" id="KW-1185">Reference proteome</keyword>
<dbReference type="AlphaFoldDB" id="A0A1L8RE42"/>
<evidence type="ECO:0000313" key="1">
    <source>
        <dbReference type="EMBL" id="OJG18051.1"/>
    </source>
</evidence>
<name>A0A1L8RE42_9ENTE</name>
<dbReference type="Proteomes" id="UP000181884">
    <property type="component" value="Unassembled WGS sequence"/>
</dbReference>
<organism evidence="1 2">
    <name type="scientific">Enterococcus canis</name>
    <dbReference type="NCBI Taxonomy" id="214095"/>
    <lineage>
        <taxon>Bacteria</taxon>
        <taxon>Bacillati</taxon>
        <taxon>Bacillota</taxon>
        <taxon>Bacilli</taxon>
        <taxon>Lactobacillales</taxon>
        <taxon>Enterococcaceae</taxon>
        <taxon>Enterococcus</taxon>
    </lineage>
</organism>
<proteinExistence type="predicted"/>
<dbReference type="InterPro" id="IPR035901">
    <property type="entry name" value="GIY-YIG_endonuc_sf"/>
</dbReference>
<sequence length="42" mass="4957">MIHLEHFATRSDATKAEAAFKKLNRRQKEQYLKTTTSFSLEE</sequence>
<dbReference type="STRING" id="214095.RU97_GL002124"/>
<comment type="caution">
    <text evidence="1">The sequence shown here is derived from an EMBL/GenBank/DDBJ whole genome shotgun (WGS) entry which is preliminary data.</text>
</comment>
<evidence type="ECO:0000313" key="2">
    <source>
        <dbReference type="Proteomes" id="UP000181884"/>
    </source>
</evidence>
<reference evidence="1 2" key="1">
    <citation type="submission" date="2014-12" db="EMBL/GenBank/DDBJ databases">
        <title>Draft genome sequences of 29 type strains of Enterococci.</title>
        <authorList>
            <person name="Zhong Z."/>
            <person name="Sun Z."/>
            <person name="Liu W."/>
            <person name="Zhang W."/>
            <person name="Zhang H."/>
        </authorList>
    </citation>
    <scope>NUCLEOTIDE SEQUENCE [LARGE SCALE GENOMIC DNA]</scope>
    <source>
        <strain evidence="1 2">DSM 17029</strain>
    </source>
</reference>
<protein>
    <submittedName>
        <fullName evidence="1">Uncharacterized protein</fullName>
    </submittedName>
</protein>
<dbReference type="EMBL" id="JXKH01000005">
    <property type="protein sequence ID" value="OJG18051.1"/>
    <property type="molecule type" value="Genomic_DNA"/>
</dbReference>
<dbReference type="Gene3D" id="3.40.1440.10">
    <property type="entry name" value="GIY-YIG endonuclease"/>
    <property type="match status" value="1"/>
</dbReference>
<accession>A0A1L8RE42</accession>
<gene>
    <name evidence="1" type="ORF">RU97_GL002124</name>
</gene>